<evidence type="ECO:0000256" key="7">
    <source>
        <dbReference type="ARBA" id="ARBA00023170"/>
    </source>
</evidence>
<dbReference type="GO" id="GO:0009897">
    <property type="term" value="C:external side of plasma membrane"/>
    <property type="evidence" value="ECO:0007669"/>
    <property type="project" value="TreeGrafter"/>
</dbReference>
<keyword evidence="4 8" id="KW-1133">Transmembrane helix</keyword>
<comment type="subcellular location">
    <subcellularLocation>
        <location evidence="1">Membrane</location>
        <topology evidence="1">Single-pass membrane protein</topology>
    </subcellularLocation>
</comment>
<dbReference type="AlphaFoldDB" id="A0AAW2A518"/>
<feature type="domain" description="Cytokine receptor-like factor 2-like D1" evidence="10">
    <location>
        <begin position="31"/>
        <end position="79"/>
    </location>
</feature>
<keyword evidence="5 8" id="KW-0472">Membrane</keyword>
<keyword evidence="12" id="KW-1185">Reference proteome</keyword>
<gene>
    <name evidence="11" type="ORF">ABG768_002754</name>
</gene>
<evidence type="ECO:0000256" key="5">
    <source>
        <dbReference type="ARBA" id="ARBA00023136"/>
    </source>
</evidence>
<feature type="chain" id="PRO_5043721758" description="Cytokine receptor-like factor 2-like D1 domain-containing protein" evidence="9">
    <location>
        <begin position="20"/>
        <end position="361"/>
    </location>
</feature>
<keyword evidence="2 8" id="KW-0812">Transmembrane</keyword>
<evidence type="ECO:0000256" key="4">
    <source>
        <dbReference type="ARBA" id="ARBA00022989"/>
    </source>
</evidence>
<evidence type="ECO:0000256" key="8">
    <source>
        <dbReference type="SAM" id="Phobius"/>
    </source>
</evidence>
<evidence type="ECO:0000256" key="2">
    <source>
        <dbReference type="ARBA" id="ARBA00022692"/>
    </source>
</evidence>
<evidence type="ECO:0000256" key="1">
    <source>
        <dbReference type="ARBA" id="ARBA00004167"/>
    </source>
</evidence>
<feature type="signal peptide" evidence="9">
    <location>
        <begin position="1"/>
        <end position="19"/>
    </location>
</feature>
<evidence type="ECO:0000256" key="6">
    <source>
        <dbReference type="ARBA" id="ARBA00023157"/>
    </source>
</evidence>
<dbReference type="EMBL" id="JAWDJR010000010">
    <property type="protein sequence ID" value="KAK9968427.1"/>
    <property type="molecule type" value="Genomic_DNA"/>
</dbReference>
<feature type="transmembrane region" description="Helical" evidence="8">
    <location>
        <begin position="225"/>
        <end position="244"/>
    </location>
</feature>
<evidence type="ECO:0000313" key="12">
    <source>
        <dbReference type="Proteomes" id="UP001479290"/>
    </source>
</evidence>
<protein>
    <recommendedName>
        <fullName evidence="10">Cytokine receptor-like factor 2-like D1 domain-containing protein</fullName>
    </recommendedName>
</protein>
<dbReference type="PANTHER" id="PTHR23037">
    <property type="entry name" value="CYTOKINE RECEPTOR"/>
    <property type="match status" value="1"/>
</dbReference>
<accession>A0AAW2A518</accession>
<dbReference type="Gene3D" id="2.60.40.10">
    <property type="entry name" value="Immunoglobulins"/>
    <property type="match status" value="2"/>
</dbReference>
<evidence type="ECO:0000259" key="10">
    <source>
        <dbReference type="Pfam" id="PF21604"/>
    </source>
</evidence>
<dbReference type="InterPro" id="IPR036116">
    <property type="entry name" value="FN3_sf"/>
</dbReference>
<dbReference type="FunFam" id="2.60.40.10:FF:000754">
    <property type="entry name" value="Cytokine receptor common subunit gamma"/>
    <property type="match status" value="1"/>
</dbReference>
<proteinExistence type="predicted"/>
<keyword evidence="3 9" id="KW-0732">Signal</keyword>
<dbReference type="InterPro" id="IPR048651">
    <property type="entry name" value="CRLF2-like_D1"/>
</dbReference>
<dbReference type="Pfam" id="PF21604">
    <property type="entry name" value="CRLF2_D1"/>
    <property type="match status" value="1"/>
</dbReference>
<dbReference type="PANTHER" id="PTHR23037:SF35">
    <property type="entry name" value="FIBRONECTIN TYPE-III DOMAIN-CONTAINING PROTEIN"/>
    <property type="match status" value="1"/>
</dbReference>
<evidence type="ECO:0000256" key="9">
    <source>
        <dbReference type="SAM" id="SignalP"/>
    </source>
</evidence>
<evidence type="ECO:0000313" key="11">
    <source>
        <dbReference type="EMBL" id="KAK9968427.1"/>
    </source>
</evidence>
<keyword evidence="6" id="KW-1015">Disulfide bond</keyword>
<dbReference type="Proteomes" id="UP001479290">
    <property type="component" value="Unassembled WGS sequence"/>
</dbReference>
<organism evidence="11 12">
    <name type="scientific">Culter alburnus</name>
    <name type="common">Topmouth culter</name>
    <dbReference type="NCBI Taxonomy" id="194366"/>
    <lineage>
        <taxon>Eukaryota</taxon>
        <taxon>Metazoa</taxon>
        <taxon>Chordata</taxon>
        <taxon>Craniata</taxon>
        <taxon>Vertebrata</taxon>
        <taxon>Euteleostomi</taxon>
        <taxon>Actinopterygii</taxon>
        <taxon>Neopterygii</taxon>
        <taxon>Teleostei</taxon>
        <taxon>Ostariophysi</taxon>
        <taxon>Cypriniformes</taxon>
        <taxon>Xenocyprididae</taxon>
        <taxon>Xenocypridinae</taxon>
        <taxon>Culter</taxon>
    </lineage>
</organism>
<evidence type="ECO:0000256" key="3">
    <source>
        <dbReference type="ARBA" id="ARBA00022729"/>
    </source>
</evidence>
<keyword evidence="7" id="KW-0675">Receptor</keyword>
<sequence>MILLLVSLFLGNIPSFAFSASSKPKINCLIINLDYVNCTWSEPELKNNYSFKSRWFIHDEIQDCPEYHRINGVNVGCVFPYKKLRRFNTLNTWLYSDNGSLVTNQEHDLKDYVKLNPPFNLTLVERKDAELWLYWNVTDNNNCIESEVRHRTDNNDWKNTSPGTRSSFSLPFPSKKQYEFQVRSRISLSCGESKFWSDWSQSVYRGSLKPNNGTESETPMSVPSLVLYAVGATVILLILTCLLVQSERLRIILIPVVPNAGQNVSKYLASLFDNDGNIEKWLSMPKDLENGFKPNFTERACPVREYRMVSQSSSDSESILSNPTDLSTDYQCMHSYSSASTIAGPAEALPTQDSFPVDNPV</sequence>
<dbReference type="GO" id="GO:0004896">
    <property type="term" value="F:cytokine receptor activity"/>
    <property type="evidence" value="ECO:0007669"/>
    <property type="project" value="TreeGrafter"/>
</dbReference>
<comment type="caution">
    <text evidence="11">The sequence shown here is derived from an EMBL/GenBank/DDBJ whole genome shotgun (WGS) entry which is preliminary data.</text>
</comment>
<name>A0AAW2A518_CULAL</name>
<dbReference type="SUPFAM" id="SSF49265">
    <property type="entry name" value="Fibronectin type III"/>
    <property type="match status" value="2"/>
</dbReference>
<reference evidence="11 12" key="1">
    <citation type="submission" date="2024-05" db="EMBL/GenBank/DDBJ databases">
        <title>A high-quality chromosomal-level genome assembly of Topmouth culter (Culter alburnus).</title>
        <authorList>
            <person name="Zhao H."/>
        </authorList>
    </citation>
    <scope>NUCLEOTIDE SEQUENCE [LARGE SCALE GENOMIC DNA]</scope>
    <source>
        <strain evidence="11">CATC2023</strain>
        <tissue evidence="11">Muscle</tissue>
    </source>
</reference>
<dbReference type="InterPro" id="IPR013783">
    <property type="entry name" value="Ig-like_fold"/>
</dbReference>